<sequence length="175" mass="20822">MAKKEHNKFPKFPDAISSEEWIKYWEDKNKEKQDKKEKKLARAEKRKINLELKERKDKYEVGKYVIVKYEEYFPGAEQQIKNDYKKASAMVLYTPNTFKGPDKLNAIWLNMSSRLPRSTSKLPQLSPEELKKLLKQWQDSEDDLDYSDDDNVAYPSYILELDENVYQDSDKEPVD</sequence>
<protein>
    <submittedName>
        <fullName evidence="2">Uncharacterized protein</fullName>
    </submittedName>
</protein>
<reference evidence="2 3" key="1">
    <citation type="journal article" date="2019" name="Commun. Biol.">
        <title>The bagworm genome reveals a unique fibroin gene that provides high tensile strength.</title>
        <authorList>
            <person name="Kono N."/>
            <person name="Nakamura H."/>
            <person name="Ohtoshi R."/>
            <person name="Tomita M."/>
            <person name="Numata K."/>
            <person name="Arakawa K."/>
        </authorList>
    </citation>
    <scope>NUCLEOTIDE SEQUENCE [LARGE SCALE GENOMIC DNA]</scope>
</reference>
<feature type="coiled-coil region" evidence="1">
    <location>
        <begin position="26"/>
        <end position="53"/>
    </location>
</feature>
<name>A0A4C1S9B4_EUMVA</name>
<organism evidence="2 3">
    <name type="scientific">Eumeta variegata</name>
    <name type="common">Bagworm moth</name>
    <name type="synonym">Eumeta japonica</name>
    <dbReference type="NCBI Taxonomy" id="151549"/>
    <lineage>
        <taxon>Eukaryota</taxon>
        <taxon>Metazoa</taxon>
        <taxon>Ecdysozoa</taxon>
        <taxon>Arthropoda</taxon>
        <taxon>Hexapoda</taxon>
        <taxon>Insecta</taxon>
        <taxon>Pterygota</taxon>
        <taxon>Neoptera</taxon>
        <taxon>Endopterygota</taxon>
        <taxon>Lepidoptera</taxon>
        <taxon>Glossata</taxon>
        <taxon>Ditrysia</taxon>
        <taxon>Tineoidea</taxon>
        <taxon>Psychidae</taxon>
        <taxon>Oiketicinae</taxon>
        <taxon>Eumeta</taxon>
    </lineage>
</organism>
<keyword evidence="1" id="KW-0175">Coiled coil</keyword>
<evidence type="ECO:0000313" key="2">
    <source>
        <dbReference type="EMBL" id="GBO98761.1"/>
    </source>
</evidence>
<proteinExistence type="predicted"/>
<dbReference type="EMBL" id="BGZK01000001">
    <property type="protein sequence ID" value="GBO98761.1"/>
    <property type="molecule type" value="Genomic_DNA"/>
</dbReference>
<gene>
    <name evidence="2" type="ORF">EVAR_248_1</name>
</gene>
<accession>A0A4C1S9B4</accession>
<evidence type="ECO:0000256" key="1">
    <source>
        <dbReference type="SAM" id="Coils"/>
    </source>
</evidence>
<dbReference type="Proteomes" id="UP000299102">
    <property type="component" value="Unassembled WGS sequence"/>
</dbReference>
<keyword evidence="3" id="KW-1185">Reference proteome</keyword>
<comment type="caution">
    <text evidence="2">The sequence shown here is derived from an EMBL/GenBank/DDBJ whole genome shotgun (WGS) entry which is preliminary data.</text>
</comment>
<dbReference type="AlphaFoldDB" id="A0A4C1S9B4"/>
<evidence type="ECO:0000313" key="3">
    <source>
        <dbReference type="Proteomes" id="UP000299102"/>
    </source>
</evidence>